<gene>
    <name evidence="5" type="ORF">E4K62_08375</name>
</gene>
<dbReference type="SMART" id="SM01134">
    <property type="entry name" value="DeoRC"/>
    <property type="match status" value="1"/>
</dbReference>
<keyword evidence="6" id="KW-1185">Reference proteome</keyword>
<dbReference type="SUPFAM" id="SSF100950">
    <property type="entry name" value="NagB/RpiA/CoA transferase-like"/>
    <property type="match status" value="1"/>
</dbReference>
<feature type="domain" description="HTH deoR-type" evidence="4">
    <location>
        <begin position="11"/>
        <end position="66"/>
    </location>
</feature>
<sequence length="269" mass="29380">MMREGGRRLLGIERRQYILDFLREHKSVEVSFLSDELGVSEVTVRKDLEKLERDRLVVRSHGGAVLSAGLLAEPSFVEKDDQFAEEKNAIALEASSLVGDGVTVALATGTSVGRLALRLLDRTGLTVVTNAVNIATTFMPHEAEVFLTGGTIRPHTYGLVGEVAERALDGVMCDFAFIGTNGVSLERGLTTPNMEEARVVRAMMNSARRVVLLADHTKFAHVGFYRIAPAERVHMIITDSKAPADEVERLRGAGVEVRVVSARPERRGS</sequence>
<dbReference type="InterPro" id="IPR018356">
    <property type="entry name" value="Tscrpt_reg_HTH_DeoR_CS"/>
</dbReference>
<reference evidence="5 6" key="1">
    <citation type="submission" date="2019-03" db="EMBL/GenBank/DDBJ databases">
        <authorList>
            <person name="Dong K."/>
        </authorList>
    </citation>
    <scope>NUCLEOTIDE SEQUENCE [LARGE SCALE GENOMIC DNA]</scope>
    <source>
        <strain evidence="6">dk512</strain>
    </source>
</reference>
<evidence type="ECO:0000259" key="4">
    <source>
        <dbReference type="PROSITE" id="PS51000"/>
    </source>
</evidence>
<dbReference type="Proteomes" id="UP000295748">
    <property type="component" value="Chromosome"/>
</dbReference>
<name>A0ABX5STY1_9MICO</name>
<accession>A0ABX5STY1</accession>
<dbReference type="PANTHER" id="PTHR30363:SF44">
    <property type="entry name" value="AGA OPERON TRANSCRIPTIONAL REPRESSOR-RELATED"/>
    <property type="match status" value="1"/>
</dbReference>
<evidence type="ECO:0000313" key="6">
    <source>
        <dbReference type="Proteomes" id="UP000295748"/>
    </source>
</evidence>
<dbReference type="InterPro" id="IPR037171">
    <property type="entry name" value="NagB/RpiA_transferase-like"/>
</dbReference>
<keyword evidence="3" id="KW-0804">Transcription</keyword>
<organism evidence="5 6">
    <name type="scientific">Microbacterium wangchenii</name>
    <dbReference type="NCBI Taxonomy" id="2541726"/>
    <lineage>
        <taxon>Bacteria</taxon>
        <taxon>Bacillati</taxon>
        <taxon>Actinomycetota</taxon>
        <taxon>Actinomycetes</taxon>
        <taxon>Micrococcales</taxon>
        <taxon>Microbacteriaceae</taxon>
        <taxon>Microbacterium</taxon>
    </lineage>
</organism>
<dbReference type="InterPro" id="IPR001034">
    <property type="entry name" value="DeoR_HTH"/>
</dbReference>
<dbReference type="Gene3D" id="3.40.50.1360">
    <property type="match status" value="1"/>
</dbReference>
<dbReference type="PRINTS" id="PR00037">
    <property type="entry name" value="HTHLACR"/>
</dbReference>
<dbReference type="InterPro" id="IPR014036">
    <property type="entry name" value="DeoR-like_C"/>
</dbReference>
<dbReference type="SUPFAM" id="SSF46785">
    <property type="entry name" value="Winged helix' DNA-binding domain"/>
    <property type="match status" value="1"/>
</dbReference>
<dbReference type="Gene3D" id="1.10.10.10">
    <property type="entry name" value="Winged helix-like DNA-binding domain superfamily/Winged helix DNA-binding domain"/>
    <property type="match status" value="1"/>
</dbReference>
<dbReference type="PROSITE" id="PS00894">
    <property type="entry name" value="HTH_DEOR_1"/>
    <property type="match status" value="1"/>
</dbReference>
<evidence type="ECO:0000256" key="3">
    <source>
        <dbReference type="ARBA" id="ARBA00023163"/>
    </source>
</evidence>
<dbReference type="EMBL" id="CP038266">
    <property type="protein sequence ID" value="QBR88705.1"/>
    <property type="molecule type" value="Genomic_DNA"/>
</dbReference>
<evidence type="ECO:0000256" key="2">
    <source>
        <dbReference type="ARBA" id="ARBA00023125"/>
    </source>
</evidence>
<dbReference type="InterPro" id="IPR036390">
    <property type="entry name" value="WH_DNA-bd_sf"/>
</dbReference>
<evidence type="ECO:0000313" key="5">
    <source>
        <dbReference type="EMBL" id="QBR88705.1"/>
    </source>
</evidence>
<evidence type="ECO:0000256" key="1">
    <source>
        <dbReference type="ARBA" id="ARBA00023015"/>
    </source>
</evidence>
<dbReference type="InterPro" id="IPR036388">
    <property type="entry name" value="WH-like_DNA-bd_sf"/>
</dbReference>
<protein>
    <submittedName>
        <fullName evidence="5">DeoR/GlpR transcriptional regulator</fullName>
    </submittedName>
</protein>
<dbReference type="Pfam" id="PF08220">
    <property type="entry name" value="HTH_DeoR"/>
    <property type="match status" value="1"/>
</dbReference>
<keyword evidence="2" id="KW-0238">DNA-binding</keyword>
<dbReference type="SMART" id="SM00420">
    <property type="entry name" value="HTH_DEOR"/>
    <property type="match status" value="1"/>
</dbReference>
<proteinExistence type="predicted"/>
<dbReference type="PANTHER" id="PTHR30363">
    <property type="entry name" value="HTH-TYPE TRANSCRIPTIONAL REGULATOR SRLR-RELATED"/>
    <property type="match status" value="1"/>
</dbReference>
<keyword evidence="1" id="KW-0805">Transcription regulation</keyword>
<dbReference type="RefSeq" id="WP_135066121.1">
    <property type="nucleotide sequence ID" value="NZ_CP038266.1"/>
</dbReference>
<dbReference type="PROSITE" id="PS51000">
    <property type="entry name" value="HTH_DEOR_2"/>
    <property type="match status" value="1"/>
</dbReference>
<dbReference type="Pfam" id="PF00455">
    <property type="entry name" value="DeoRC"/>
    <property type="match status" value="1"/>
</dbReference>
<dbReference type="InterPro" id="IPR050313">
    <property type="entry name" value="Carb_Metab_HTH_regulators"/>
</dbReference>